<gene>
    <name evidence="1" type="ORF">VP01_5797g2</name>
</gene>
<reference evidence="1 2" key="1">
    <citation type="submission" date="2015-08" db="EMBL/GenBank/DDBJ databases">
        <title>Next Generation Sequencing and Analysis of the Genome of Puccinia sorghi L Schw, the Causal Agent of Maize Common Rust.</title>
        <authorList>
            <person name="Rochi L."/>
            <person name="Burguener G."/>
            <person name="Darino M."/>
            <person name="Turjanski A."/>
            <person name="Kreff E."/>
            <person name="Dieguez M.J."/>
            <person name="Sacco F."/>
        </authorList>
    </citation>
    <scope>NUCLEOTIDE SEQUENCE [LARGE SCALE GENOMIC DNA]</scope>
    <source>
        <strain evidence="1 2">RO10H11247</strain>
    </source>
</reference>
<name>A0A0L6UIZ2_9BASI</name>
<dbReference type="VEuPathDB" id="FungiDB:VP01_5797g2"/>
<dbReference type="AlphaFoldDB" id="A0A0L6UIZ2"/>
<comment type="caution">
    <text evidence="1">The sequence shown here is derived from an EMBL/GenBank/DDBJ whole genome shotgun (WGS) entry which is preliminary data.</text>
</comment>
<evidence type="ECO:0000313" key="2">
    <source>
        <dbReference type="Proteomes" id="UP000037035"/>
    </source>
</evidence>
<keyword evidence="2" id="KW-1185">Reference proteome</keyword>
<protein>
    <submittedName>
        <fullName evidence="1">Uncharacterized protein</fullName>
    </submittedName>
</protein>
<accession>A0A0L6UIZ2</accession>
<dbReference type="Proteomes" id="UP000037035">
    <property type="component" value="Unassembled WGS sequence"/>
</dbReference>
<proteinExistence type="predicted"/>
<sequence>MVLSHQLSTINHQLFFHNVQGIERIAEVHESFCHTHQPTCIASLHLHVPILPRSVEVQRNYESNQTQADVDKKKQLADFLEQGEKLKSSVKVPTQQWLPWKRYTNYRRLKRMNLLNQGYFNDLTAHDSMFGAIYFTCELMKITFDFLLFFKKKTEEQESSLLLLWSAKSALFQMGVKLQSELQPLRNSKDSG</sequence>
<dbReference type="EMBL" id="LAVV01011048">
    <property type="protein sequence ID" value="KNZ48252.1"/>
    <property type="molecule type" value="Genomic_DNA"/>
</dbReference>
<evidence type="ECO:0000313" key="1">
    <source>
        <dbReference type="EMBL" id="KNZ48252.1"/>
    </source>
</evidence>
<organism evidence="1 2">
    <name type="scientific">Puccinia sorghi</name>
    <dbReference type="NCBI Taxonomy" id="27349"/>
    <lineage>
        <taxon>Eukaryota</taxon>
        <taxon>Fungi</taxon>
        <taxon>Dikarya</taxon>
        <taxon>Basidiomycota</taxon>
        <taxon>Pucciniomycotina</taxon>
        <taxon>Pucciniomycetes</taxon>
        <taxon>Pucciniales</taxon>
        <taxon>Pucciniaceae</taxon>
        <taxon>Puccinia</taxon>
    </lineage>
</organism>